<dbReference type="InterPro" id="IPR046071">
    <property type="entry name" value="DUF6030"/>
</dbReference>
<reference evidence="2 3" key="1">
    <citation type="submission" date="2018-03" db="EMBL/GenBank/DDBJ databases">
        <title>The draft genome of Mesorhizobium sp. 6GN-30.</title>
        <authorList>
            <person name="Liu L."/>
            <person name="Li L."/>
            <person name="Wang T."/>
            <person name="Zhang X."/>
            <person name="Liang L."/>
        </authorList>
    </citation>
    <scope>NUCLEOTIDE SEQUENCE [LARGE SCALE GENOMIC DNA]</scope>
    <source>
        <strain evidence="2 3">6GN30</strain>
    </source>
</reference>
<dbReference type="EMBL" id="PXYK01000001">
    <property type="protein sequence ID" value="PSJ65864.1"/>
    <property type="molecule type" value="Genomic_DNA"/>
</dbReference>
<sequence length="260" mass="28024">MTSGRTNGLRGKARWRTVLLPAALAAALIVPALNRHPVPEPAPPPAAIVEAKKIEPPRRRPGFLSTVAGSPYPFRSAIGVNPEQVCDRLDEAGFANSGWRGAEIAGVWECMALVQAPADGGAGEVLEAPQNSVFYLLRGRASRRINYARMKINLLDPAGEAKTLADAVRFMDLFAAAAGFDLPADLRDAILEKTPATVVTRDVNFKLKPEFDDPARFNLSIEFGPTLYSFYRTPAPEPRPAASRAVPEADGKGGRLRKAE</sequence>
<dbReference type="Proteomes" id="UP000241229">
    <property type="component" value="Unassembled WGS sequence"/>
</dbReference>
<accession>A0A2P7STR8</accession>
<evidence type="ECO:0000313" key="3">
    <source>
        <dbReference type="Proteomes" id="UP000241229"/>
    </source>
</evidence>
<dbReference type="AlphaFoldDB" id="A0A2P7STR8"/>
<dbReference type="Pfam" id="PF19495">
    <property type="entry name" value="DUF6030"/>
    <property type="match status" value="1"/>
</dbReference>
<gene>
    <name evidence="2" type="ORF">C7I84_01755</name>
</gene>
<dbReference type="OrthoDB" id="8282592at2"/>
<feature type="compositionally biased region" description="Basic and acidic residues" evidence="1">
    <location>
        <begin position="247"/>
        <end position="260"/>
    </location>
</feature>
<proteinExistence type="predicted"/>
<comment type="caution">
    <text evidence="2">The sequence shown here is derived from an EMBL/GenBank/DDBJ whole genome shotgun (WGS) entry which is preliminary data.</text>
</comment>
<evidence type="ECO:0000313" key="2">
    <source>
        <dbReference type="EMBL" id="PSJ65864.1"/>
    </source>
</evidence>
<feature type="region of interest" description="Disordered" evidence="1">
    <location>
        <begin position="234"/>
        <end position="260"/>
    </location>
</feature>
<keyword evidence="3" id="KW-1185">Reference proteome</keyword>
<name>A0A2P7STR8_9HYPH</name>
<dbReference type="RefSeq" id="WP_106770406.1">
    <property type="nucleotide sequence ID" value="NZ_PXYK01000001.1"/>
</dbReference>
<organism evidence="2 3">
    <name type="scientific">Kumtagia ephedrae</name>
    <dbReference type="NCBI Taxonomy" id="2116701"/>
    <lineage>
        <taxon>Bacteria</taxon>
        <taxon>Pseudomonadati</taxon>
        <taxon>Pseudomonadota</taxon>
        <taxon>Alphaproteobacteria</taxon>
        <taxon>Hyphomicrobiales</taxon>
        <taxon>Phyllobacteriaceae</taxon>
        <taxon>Kumtagia</taxon>
    </lineage>
</organism>
<protein>
    <submittedName>
        <fullName evidence="2">Uncharacterized protein</fullName>
    </submittedName>
</protein>
<evidence type="ECO:0000256" key="1">
    <source>
        <dbReference type="SAM" id="MobiDB-lite"/>
    </source>
</evidence>